<dbReference type="AlphaFoldDB" id="A0A2G9UPP5"/>
<dbReference type="PANTHER" id="PTHR36693">
    <property type="entry name" value="GH02722P"/>
    <property type="match status" value="1"/>
</dbReference>
<reference evidence="1 2" key="1">
    <citation type="submission" date="2015-09" db="EMBL/GenBank/DDBJ databases">
        <title>Draft genome of the parasitic nematode Teladorsagia circumcincta isolate WARC Sus (inbred).</title>
        <authorList>
            <person name="Mitreva M."/>
        </authorList>
    </citation>
    <scope>NUCLEOTIDE SEQUENCE [LARGE SCALE GENOMIC DNA]</scope>
    <source>
        <strain evidence="1 2">S</strain>
    </source>
</reference>
<protein>
    <submittedName>
        <fullName evidence="1">Uncharacterized protein</fullName>
    </submittedName>
</protein>
<dbReference type="PANTHER" id="PTHR36693:SF1">
    <property type="entry name" value="GH02722P"/>
    <property type="match status" value="1"/>
</dbReference>
<dbReference type="Proteomes" id="UP000230423">
    <property type="component" value="Unassembled WGS sequence"/>
</dbReference>
<organism evidence="1 2">
    <name type="scientific">Teladorsagia circumcincta</name>
    <name type="common">Brown stomach worm</name>
    <name type="synonym">Ostertagia circumcincta</name>
    <dbReference type="NCBI Taxonomy" id="45464"/>
    <lineage>
        <taxon>Eukaryota</taxon>
        <taxon>Metazoa</taxon>
        <taxon>Ecdysozoa</taxon>
        <taxon>Nematoda</taxon>
        <taxon>Chromadorea</taxon>
        <taxon>Rhabditida</taxon>
        <taxon>Rhabditina</taxon>
        <taxon>Rhabditomorpha</taxon>
        <taxon>Strongyloidea</taxon>
        <taxon>Trichostrongylidae</taxon>
        <taxon>Teladorsagia</taxon>
    </lineage>
</organism>
<dbReference type="OrthoDB" id="121932at2759"/>
<keyword evidence="2" id="KW-1185">Reference proteome</keyword>
<dbReference type="EMBL" id="KZ345953">
    <property type="protein sequence ID" value="PIO71420.1"/>
    <property type="molecule type" value="Genomic_DNA"/>
</dbReference>
<name>A0A2G9UPP5_TELCI</name>
<evidence type="ECO:0000313" key="2">
    <source>
        <dbReference type="Proteomes" id="UP000230423"/>
    </source>
</evidence>
<dbReference type="Pfam" id="PF16065">
    <property type="entry name" value="DUF4807"/>
    <property type="match status" value="1"/>
</dbReference>
<evidence type="ECO:0000313" key="1">
    <source>
        <dbReference type="EMBL" id="PIO71420.1"/>
    </source>
</evidence>
<accession>A0A2G9UPP5</accession>
<sequence length="148" mass="17072">MFIDIPTCSSYSKSKTAVIKWKCPMDTARSILQLAHCDRKNFNDQIRKYYGVPVDEAKRAGSISEKQMRIAAELDDQTLLSRCHLYIALSEAQQANFTRARKIVRPNFYPRRSILRRHLNSVILLGKRTILSAKQRSDRDYGEGSLIH</sequence>
<dbReference type="InterPro" id="IPR032072">
    <property type="entry name" value="DUF4807"/>
</dbReference>
<gene>
    <name evidence="1" type="ORF">TELCIR_06686</name>
</gene>
<proteinExistence type="predicted"/>